<feature type="compositionally biased region" description="Low complexity" evidence="1">
    <location>
        <begin position="218"/>
        <end position="227"/>
    </location>
</feature>
<name>A0A5J4NY87_9TREM</name>
<evidence type="ECO:0000313" key="2">
    <source>
        <dbReference type="EMBL" id="KAA3680484.1"/>
    </source>
</evidence>
<feature type="compositionally biased region" description="Low complexity" evidence="1">
    <location>
        <begin position="539"/>
        <end position="552"/>
    </location>
</feature>
<organism evidence="2 3">
    <name type="scientific">Paragonimus westermani</name>
    <dbReference type="NCBI Taxonomy" id="34504"/>
    <lineage>
        <taxon>Eukaryota</taxon>
        <taxon>Metazoa</taxon>
        <taxon>Spiralia</taxon>
        <taxon>Lophotrochozoa</taxon>
        <taxon>Platyhelminthes</taxon>
        <taxon>Trematoda</taxon>
        <taxon>Digenea</taxon>
        <taxon>Plagiorchiida</taxon>
        <taxon>Troglotremata</taxon>
        <taxon>Troglotrematidae</taxon>
        <taxon>Paragonimus</taxon>
    </lineage>
</organism>
<dbReference type="Proteomes" id="UP000324629">
    <property type="component" value="Unassembled WGS sequence"/>
</dbReference>
<feature type="compositionally biased region" description="Polar residues" evidence="1">
    <location>
        <begin position="249"/>
        <end position="265"/>
    </location>
</feature>
<evidence type="ECO:0000313" key="3">
    <source>
        <dbReference type="Proteomes" id="UP000324629"/>
    </source>
</evidence>
<sequence>MTHFPGYFSHSFSLGDSDLSNTSIIHPESYIRNRPNFRSGFGGNYSRPNAGFRKTDPRSVRSASLERFQAHAAEQQPTPNRNTALITATANGSVHSAFSPTPVQIMSPRTSVTLQSTPLRNSIPCLSPSHLFTPTVVWLEKTDRERQSDQKLLQLIQQLPVDRRNSVGLVLLRLGITSTNETQQYSAGGLEFRLREALQLVPPVGVNDVHNKLGLANGTTESSGTGSCSAHLDDQNGSRPDKPTRKLDSQPNDPRMTQSCYQPRTSQDFSTELENMLAHNGQTKTVINGHLPDSLLTASSTSIESNSDLEQPQQSKIIAGNGHSTTKPSVTTVLRHLARRLAVRIAFKRERLAYVQQRVAKNTTEEKWLRNKLNEIFTLSEHSCGIQPSYLRSDSMFQLLEGCDSANGQVVARFDRWHHNTVSVIQLLCQLARRLACLDARLISFSRHTQKSTDNEWMNGNNQEPNDSPYSMELVNRQRIDLQMKIKEAQDLRAGLENCRLRLLESIPPGLQVEAPTSLISNEVSAPYRPTSKCDSHPEGSSSSDPSQLPGSKCDGGRTSIFLRDRVAIQMQNSLDWLVKFHILDTHIRVDQDLCDSISDDLRLEMNY</sequence>
<feature type="region of interest" description="Disordered" evidence="1">
    <location>
        <begin position="526"/>
        <end position="553"/>
    </location>
</feature>
<protein>
    <submittedName>
        <fullName evidence="2">Uncharacterized protein</fullName>
    </submittedName>
</protein>
<feature type="region of interest" description="Disordered" evidence="1">
    <location>
        <begin position="217"/>
        <end position="265"/>
    </location>
</feature>
<keyword evidence="3" id="KW-1185">Reference proteome</keyword>
<feature type="compositionally biased region" description="Basic and acidic residues" evidence="1">
    <location>
        <begin position="231"/>
        <end position="248"/>
    </location>
</feature>
<evidence type="ECO:0000256" key="1">
    <source>
        <dbReference type="SAM" id="MobiDB-lite"/>
    </source>
</evidence>
<gene>
    <name evidence="2" type="ORF">DEA37_0009514</name>
</gene>
<dbReference type="AlphaFoldDB" id="A0A5J4NY87"/>
<accession>A0A5J4NY87</accession>
<comment type="caution">
    <text evidence="2">The sequence shown here is derived from an EMBL/GenBank/DDBJ whole genome shotgun (WGS) entry which is preliminary data.</text>
</comment>
<reference evidence="2 3" key="1">
    <citation type="journal article" date="2019" name="Gigascience">
        <title>Whole-genome sequence of the oriental lung fluke Paragonimus westermani.</title>
        <authorList>
            <person name="Oey H."/>
            <person name="Zakrzewski M."/>
            <person name="Narain K."/>
            <person name="Devi K.R."/>
            <person name="Agatsuma T."/>
            <person name="Nawaratna S."/>
            <person name="Gobert G.N."/>
            <person name="Jones M.K."/>
            <person name="Ragan M.A."/>
            <person name="McManus D.P."/>
            <person name="Krause L."/>
        </authorList>
    </citation>
    <scope>NUCLEOTIDE SEQUENCE [LARGE SCALE GENOMIC DNA]</scope>
    <source>
        <strain evidence="2 3">IND2009</strain>
    </source>
</reference>
<feature type="region of interest" description="Disordered" evidence="1">
    <location>
        <begin position="36"/>
        <end position="58"/>
    </location>
</feature>
<proteinExistence type="predicted"/>
<dbReference type="EMBL" id="QNGE01000431">
    <property type="protein sequence ID" value="KAA3680484.1"/>
    <property type="molecule type" value="Genomic_DNA"/>
</dbReference>